<gene>
    <name evidence="3" type="ORF">TIFTF001_011096</name>
</gene>
<dbReference type="Gene3D" id="1.10.238.10">
    <property type="entry name" value="EF-hand"/>
    <property type="match status" value="1"/>
</dbReference>
<protein>
    <recommendedName>
        <fullName evidence="2">EF-hand domain-containing protein</fullName>
    </recommendedName>
</protein>
<dbReference type="SUPFAM" id="SSF47473">
    <property type="entry name" value="EF-hand"/>
    <property type="match status" value="1"/>
</dbReference>
<dbReference type="SMART" id="SM00054">
    <property type="entry name" value="EFh"/>
    <property type="match status" value="1"/>
</dbReference>
<dbReference type="InterPro" id="IPR018247">
    <property type="entry name" value="EF_Hand_1_Ca_BS"/>
</dbReference>
<accession>A0AA88D0F0</accession>
<sequence length="145" mass="16703">MEKTNTSTSLGLPFFVKSIIRLWDTKILKYFFSNFKSLFLPIKWIFKTAKTERTIGSRQALLGQDEVKMVMKRLGIGSSRQEDNDSYQQIGEEEILQVFEEEEPSMEELKEAFGVFDENKDGFIDASELGKVLCSLGLVKEEEEE</sequence>
<evidence type="ECO:0000313" key="3">
    <source>
        <dbReference type="EMBL" id="GMN41873.1"/>
    </source>
</evidence>
<keyword evidence="4" id="KW-1185">Reference proteome</keyword>
<evidence type="ECO:0000259" key="2">
    <source>
        <dbReference type="PROSITE" id="PS50222"/>
    </source>
</evidence>
<dbReference type="GO" id="GO:0005509">
    <property type="term" value="F:calcium ion binding"/>
    <property type="evidence" value="ECO:0007669"/>
    <property type="project" value="InterPro"/>
</dbReference>
<dbReference type="InterPro" id="IPR002048">
    <property type="entry name" value="EF_hand_dom"/>
</dbReference>
<dbReference type="PROSITE" id="PS50222">
    <property type="entry name" value="EF_HAND_2"/>
    <property type="match status" value="1"/>
</dbReference>
<feature type="non-terminal residue" evidence="3">
    <location>
        <position position="145"/>
    </location>
</feature>
<proteinExistence type="predicted"/>
<keyword evidence="1" id="KW-0106">Calcium</keyword>
<dbReference type="PROSITE" id="PS00018">
    <property type="entry name" value="EF_HAND_1"/>
    <property type="match status" value="1"/>
</dbReference>
<reference evidence="3" key="1">
    <citation type="submission" date="2023-07" db="EMBL/GenBank/DDBJ databases">
        <title>draft genome sequence of fig (Ficus carica).</title>
        <authorList>
            <person name="Takahashi T."/>
            <person name="Nishimura K."/>
        </authorList>
    </citation>
    <scope>NUCLEOTIDE SEQUENCE</scope>
</reference>
<evidence type="ECO:0000313" key="4">
    <source>
        <dbReference type="Proteomes" id="UP001187192"/>
    </source>
</evidence>
<feature type="domain" description="EF-hand" evidence="2">
    <location>
        <begin position="104"/>
        <end position="139"/>
    </location>
</feature>
<name>A0AA88D0F0_FICCA</name>
<evidence type="ECO:0000256" key="1">
    <source>
        <dbReference type="ARBA" id="ARBA00022837"/>
    </source>
</evidence>
<dbReference type="Proteomes" id="UP001187192">
    <property type="component" value="Unassembled WGS sequence"/>
</dbReference>
<dbReference type="InterPro" id="IPR011992">
    <property type="entry name" value="EF-hand-dom_pair"/>
</dbReference>
<dbReference type="AlphaFoldDB" id="A0AA88D0F0"/>
<organism evidence="3 4">
    <name type="scientific">Ficus carica</name>
    <name type="common">Common fig</name>
    <dbReference type="NCBI Taxonomy" id="3494"/>
    <lineage>
        <taxon>Eukaryota</taxon>
        <taxon>Viridiplantae</taxon>
        <taxon>Streptophyta</taxon>
        <taxon>Embryophyta</taxon>
        <taxon>Tracheophyta</taxon>
        <taxon>Spermatophyta</taxon>
        <taxon>Magnoliopsida</taxon>
        <taxon>eudicotyledons</taxon>
        <taxon>Gunneridae</taxon>
        <taxon>Pentapetalae</taxon>
        <taxon>rosids</taxon>
        <taxon>fabids</taxon>
        <taxon>Rosales</taxon>
        <taxon>Moraceae</taxon>
        <taxon>Ficeae</taxon>
        <taxon>Ficus</taxon>
    </lineage>
</organism>
<dbReference type="EMBL" id="BTGU01000013">
    <property type="protein sequence ID" value="GMN41873.1"/>
    <property type="molecule type" value="Genomic_DNA"/>
</dbReference>
<comment type="caution">
    <text evidence="3">The sequence shown here is derived from an EMBL/GenBank/DDBJ whole genome shotgun (WGS) entry which is preliminary data.</text>
</comment>
<dbReference type="Pfam" id="PF13405">
    <property type="entry name" value="EF-hand_6"/>
    <property type="match status" value="1"/>
</dbReference>